<evidence type="ECO:0000256" key="1">
    <source>
        <dbReference type="SAM" id="MobiDB-lite"/>
    </source>
</evidence>
<feature type="transmembrane region" description="Helical" evidence="2">
    <location>
        <begin position="30"/>
        <end position="48"/>
    </location>
</feature>
<keyword evidence="4" id="KW-1185">Reference proteome</keyword>
<dbReference type="AlphaFoldDB" id="A0A1H4PAF7"/>
<gene>
    <name evidence="3" type="ORF">SAMN04489793_1383</name>
</gene>
<feature type="compositionally biased region" description="Gly residues" evidence="1">
    <location>
        <begin position="94"/>
        <end position="108"/>
    </location>
</feature>
<dbReference type="KEGG" id="tsm:ASU32_05785"/>
<dbReference type="EMBL" id="FNSA01000003">
    <property type="protein sequence ID" value="SEC04390.1"/>
    <property type="molecule type" value="Genomic_DNA"/>
</dbReference>
<proteinExistence type="predicted"/>
<name>A0A1H4PAF7_TSUTY</name>
<accession>A0A1H4PAF7</accession>
<evidence type="ECO:0000256" key="2">
    <source>
        <dbReference type="SAM" id="Phobius"/>
    </source>
</evidence>
<keyword evidence="2" id="KW-0812">Transmembrane</keyword>
<evidence type="ECO:0000313" key="4">
    <source>
        <dbReference type="Proteomes" id="UP000182241"/>
    </source>
</evidence>
<dbReference type="GeneID" id="300999773"/>
<dbReference type="STRING" id="57704.SAMN04489793_1383"/>
<dbReference type="RefSeq" id="WP_074850401.1">
    <property type="nucleotide sequence ID" value="NZ_CBDRGN010000008.1"/>
</dbReference>
<organism evidence="3 4">
    <name type="scientific">Tsukamurella tyrosinosolvens</name>
    <dbReference type="NCBI Taxonomy" id="57704"/>
    <lineage>
        <taxon>Bacteria</taxon>
        <taxon>Bacillati</taxon>
        <taxon>Actinomycetota</taxon>
        <taxon>Actinomycetes</taxon>
        <taxon>Mycobacteriales</taxon>
        <taxon>Tsukamurellaceae</taxon>
        <taxon>Tsukamurella</taxon>
    </lineage>
</organism>
<dbReference type="OrthoDB" id="4775389at2"/>
<keyword evidence="2" id="KW-0472">Membrane</keyword>
<feature type="compositionally biased region" description="Acidic residues" evidence="1">
    <location>
        <begin position="61"/>
        <end position="74"/>
    </location>
</feature>
<feature type="region of interest" description="Disordered" evidence="1">
    <location>
        <begin position="58"/>
        <end position="108"/>
    </location>
</feature>
<sequence length="108" mass="10775">MGPLLQLATDVAILAQDPQKPKGPEFGKSGPLGLAVIVALLAVTFLLIRSMNKHVKNLPESFDDEAPGEGDEAGGTDHAGIEADGASLTKGDGAPSGGSDGDGGDGPR</sequence>
<protein>
    <submittedName>
        <fullName evidence="3">Uncharacterized protein</fullName>
    </submittedName>
</protein>
<dbReference type="Proteomes" id="UP000182241">
    <property type="component" value="Unassembled WGS sequence"/>
</dbReference>
<evidence type="ECO:0000313" key="3">
    <source>
        <dbReference type="EMBL" id="SEC04390.1"/>
    </source>
</evidence>
<keyword evidence="2" id="KW-1133">Transmembrane helix</keyword>
<reference evidence="4" key="1">
    <citation type="submission" date="2016-10" db="EMBL/GenBank/DDBJ databases">
        <authorList>
            <person name="Varghese N."/>
            <person name="Submissions S."/>
        </authorList>
    </citation>
    <scope>NUCLEOTIDE SEQUENCE [LARGE SCALE GENOMIC DNA]</scope>
    <source>
        <strain evidence="4">DSM 44234</strain>
    </source>
</reference>